<evidence type="ECO:0000256" key="2">
    <source>
        <dbReference type="SAM" id="MobiDB-lite"/>
    </source>
</evidence>
<dbReference type="GO" id="GO:0016791">
    <property type="term" value="F:phosphatase activity"/>
    <property type="evidence" value="ECO:0007669"/>
    <property type="project" value="TreeGrafter"/>
</dbReference>
<organism evidence="4 5">
    <name type="scientific">Streptomyces atratus</name>
    <dbReference type="NCBI Taxonomy" id="1893"/>
    <lineage>
        <taxon>Bacteria</taxon>
        <taxon>Bacillati</taxon>
        <taxon>Actinomycetota</taxon>
        <taxon>Actinomycetes</taxon>
        <taxon>Kitasatosporales</taxon>
        <taxon>Streptomycetaceae</taxon>
        <taxon>Streptomyces</taxon>
    </lineage>
</organism>
<dbReference type="AlphaFoldDB" id="A0A1K1ZB59"/>
<dbReference type="PANTHER" id="PTHR43156">
    <property type="entry name" value="STAGE II SPORULATION PROTEIN E-RELATED"/>
    <property type="match status" value="1"/>
</dbReference>
<evidence type="ECO:0000259" key="3">
    <source>
        <dbReference type="SMART" id="SM00331"/>
    </source>
</evidence>
<dbReference type="STRING" id="1893.SAMN02787144_1005245"/>
<reference evidence="4 5" key="1">
    <citation type="submission" date="2016-11" db="EMBL/GenBank/DDBJ databases">
        <authorList>
            <person name="Jaros S."/>
            <person name="Januszkiewicz K."/>
            <person name="Wedrychowicz H."/>
        </authorList>
    </citation>
    <scope>NUCLEOTIDE SEQUENCE [LARGE SCALE GENOMIC DNA]</scope>
    <source>
        <strain evidence="4 5">OK807</strain>
    </source>
</reference>
<keyword evidence="1" id="KW-0378">Hydrolase</keyword>
<name>A0A1K1ZB59_STRAR</name>
<dbReference type="InterPro" id="IPR036457">
    <property type="entry name" value="PPM-type-like_dom_sf"/>
</dbReference>
<dbReference type="PANTHER" id="PTHR43156:SF2">
    <property type="entry name" value="STAGE II SPORULATION PROTEIN E"/>
    <property type="match status" value="1"/>
</dbReference>
<dbReference type="Gene3D" id="3.60.40.10">
    <property type="entry name" value="PPM-type phosphatase domain"/>
    <property type="match status" value="1"/>
</dbReference>
<dbReference type="Proteomes" id="UP000181909">
    <property type="component" value="Unassembled WGS sequence"/>
</dbReference>
<accession>A0A1K1ZB59</accession>
<dbReference type="InterPro" id="IPR052016">
    <property type="entry name" value="Bact_Sigma-Reg"/>
</dbReference>
<proteinExistence type="predicted"/>
<gene>
    <name evidence="4" type="ORF">SAMN02787144_1005245</name>
</gene>
<evidence type="ECO:0000313" key="5">
    <source>
        <dbReference type="Proteomes" id="UP000181909"/>
    </source>
</evidence>
<dbReference type="InterPro" id="IPR001932">
    <property type="entry name" value="PPM-type_phosphatase-like_dom"/>
</dbReference>
<evidence type="ECO:0000313" key="4">
    <source>
        <dbReference type="EMBL" id="SFX70932.1"/>
    </source>
</evidence>
<protein>
    <submittedName>
        <fullName evidence="4">Stage II sporulation protein E (SpoIIE)</fullName>
    </submittedName>
</protein>
<feature type="domain" description="PPM-type phosphatase" evidence="3">
    <location>
        <begin position="103"/>
        <end position="314"/>
    </location>
</feature>
<evidence type="ECO:0000256" key="1">
    <source>
        <dbReference type="ARBA" id="ARBA00022801"/>
    </source>
</evidence>
<dbReference type="SMART" id="SM00331">
    <property type="entry name" value="PP2C_SIG"/>
    <property type="match status" value="1"/>
</dbReference>
<dbReference type="Pfam" id="PF07228">
    <property type="entry name" value="SpoIIE"/>
    <property type="match status" value="1"/>
</dbReference>
<dbReference type="EMBL" id="FPJO01000005">
    <property type="protein sequence ID" value="SFX70932.1"/>
    <property type="molecule type" value="Genomic_DNA"/>
</dbReference>
<feature type="region of interest" description="Disordered" evidence="2">
    <location>
        <begin position="1"/>
        <end position="35"/>
    </location>
</feature>
<dbReference type="SUPFAM" id="SSF81606">
    <property type="entry name" value="PP2C-like"/>
    <property type="match status" value="1"/>
</dbReference>
<sequence>MSWETARPHSTGLRAHATGPPADGGGRLRFQKGRTGPLRDAMHRHHRERHHREQDNAQELLLTLGRLVDQALENISRQRARAELGLALQRHMLPPELPDFPGLRIEARYAPSQDGLAVGGDFYDAFTMRDGVAGIAIGDVQGHGVEAAAFMGEARASLRALASVTVDPGEVLACANDLLISLGGDLFTTCCLVSVVPESGELAVARAGHVPIVWGTDDGDSGVSLDAGGVPLGILHGQRYPVTRRRLGRPGYLVLLTDGVVEGPSFPIDEGLAAVSELVGAADGADPGELAARVIEVADLTGHDDDAAVLVVRYDGAPGRP</sequence>